<comment type="caution">
    <text evidence="1">The sequence shown here is derived from an EMBL/GenBank/DDBJ whole genome shotgun (WGS) entry which is preliminary data.</text>
</comment>
<organism evidence="1 2">
    <name type="scientific">Rhododendron molle</name>
    <name type="common">Chinese azalea</name>
    <name type="synonym">Azalea mollis</name>
    <dbReference type="NCBI Taxonomy" id="49168"/>
    <lineage>
        <taxon>Eukaryota</taxon>
        <taxon>Viridiplantae</taxon>
        <taxon>Streptophyta</taxon>
        <taxon>Embryophyta</taxon>
        <taxon>Tracheophyta</taxon>
        <taxon>Spermatophyta</taxon>
        <taxon>Magnoliopsida</taxon>
        <taxon>eudicotyledons</taxon>
        <taxon>Gunneridae</taxon>
        <taxon>Pentapetalae</taxon>
        <taxon>asterids</taxon>
        <taxon>Ericales</taxon>
        <taxon>Ericaceae</taxon>
        <taxon>Ericoideae</taxon>
        <taxon>Rhodoreae</taxon>
        <taxon>Rhododendron</taxon>
    </lineage>
</organism>
<accession>A0ACC0LAA9</accession>
<proteinExistence type="predicted"/>
<gene>
    <name evidence="1" type="ORF">RHMOL_Rhmol13G0222800</name>
</gene>
<keyword evidence="2" id="KW-1185">Reference proteome</keyword>
<dbReference type="Proteomes" id="UP001062846">
    <property type="component" value="Chromosome 13"/>
</dbReference>
<sequence length="429" mass="47327">MDILRSATQLTQFLTIPFLHPHRHRQSASVRHLRRCLGFPVRSSLPFPDQNAMYHRELRAAVDAVERACRLCVDVKKSLFSSDGRILEKNDQTPVTVADFGVQALISLEVGKLFPSIPLVAEEDSAFLRSSNLVNSVVDEVTDKASFGDKQLMEADVLEAIDRGGKDAFSFGRKPATYWLIDFLQVLDPIDGTRGFVRGSDALYVLRVNQNFQVGLALVVEGEVVLGVMGCPNWQKDKPGNSATETLNSPKTLSGIIMVAHVGFGTWTKQLSFMLSSTTEISNSWTRCSVDRCWLVHEARFCISDSQTWESLPLSTLFDATTDAESINDKQILLLSACCGSLCKYLMVASGWASVFILRARAQTVIKVWDHAAGMICVHEAGGKVTDWRGNELDLSVDQVERRFICPTGGVLVTNSSLHTNLLKLISSG</sequence>
<protein>
    <submittedName>
        <fullName evidence="1">Uncharacterized protein</fullName>
    </submittedName>
</protein>
<reference evidence="1" key="1">
    <citation type="submission" date="2022-02" db="EMBL/GenBank/DDBJ databases">
        <title>Plant Genome Project.</title>
        <authorList>
            <person name="Zhang R.-G."/>
        </authorList>
    </citation>
    <scope>NUCLEOTIDE SEQUENCE</scope>
    <source>
        <strain evidence="1">AT1</strain>
    </source>
</reference>
<dbReference type="EMBL" id="CM046400">
    <property type="protein sequence ID" value="KAI8525334.1"/>
    <property type="molecule type" value="Genomic_DNA"/>
</dbReference>
<name>A0ACC0LAA9_RHOML</name>
<evidence type="ECO:0000313" key="1">
    <source>
        <dbReference type="EMBL" id="KAI8525334.1"/>
    </source>
</evidence>
<evidence type="ECO:0000313" key="2">
    <source>
        <dbReference type="Proteomes" id="UP001062846"/>
    </source>
</evidence>